<dbReference type="AlphaFoldDB" id="A0A1V4AS76"/>
<evidence type="ECO:0000313" key="2">
    <source>
        <dbReference type="Proteomes" id="UP000189681"/>
    </source>
</evidence>
<proteinExistence type="predicted"/>
<dbReference type="InterPro" id="IPR012657">
    <property type="entry name" value="23S_rRNA-intervening_sequence"/>
</dbReference>
<name>A0A1V4AS76_9BACT</name>
<organism evidence="1 2">
    <name type="scientific">Candidatus Brocadia carolinensis</name>
    <dbReference type="NCBI Taxonomy" id="1004156"/>
    <lineage>
        <taxon>Bacteria</taxon>
        <taxon>Pseudomonadati</taxon>
        <taxon>Planctomycetota</taxon>
        <taxon>Candidatus Brocadiia</taxon>
        <taxon>Candidatus Brocadiales</taxon>
        <taxon>Candidatus Brocadiaceae</taxon>
        <taxon>Candidatus Brocadia</taxon>
    </lineage>
</organism>
<dbReference type="InterPro" id="IPR036583">
    <property type="entry name" value="23S_rRNA_IVS_sf"/>
</dbReference>
<sequence>MTYERFEDLPVWKTAIELAEKIYALTEKTPFSRKYSLRDQLERAALSISNNIAEGFERGTTQELLTFLYIARGSAGEVRSMLCFIERLKAFQDLKSEISDLKALAESISRQIRGWADSLQNSDIKGQRYLNEKERRFAQDTKKREEFMTMLKNYQKPKD</sequence>
<dbReference type="Proteomes" id="UP000189681">
    <property type="component" value="Unassembled WGS sequence"/>
</dbReference>
<evidence type="ECO:0008006" key="3">
    <source>
        <dbReference type="Google" id="ProtNLM"/>
    </source>
</evidence>
<dbReference type="PANTHER" id="PTHR38471">
    <property type="entry name" value="FOUR HELIX BUNDLE PROTEIN"/>
    <property type="match status" value="1"/>
</dbReference>
<dbReference type="EMBL" id="AYTS01000107">
    <property type="protein sequence ID" value="OOP55957.1"/>
    <property type="molecule type" value="Genomic_DNA"/>
</dbReference>
<protein>
    <recommendedName>
        <fullName evidence="3">Four helix bundle protein</fullName>
    </recommendedName>
</protein>
<dbReference type="PANTHER" id="PTHR38471:SF2">
    <property type="entry name" value="FOUR HELIX BUNDLE PROTEIN"/>
    <property type="match status" value="1"/>
</dbReference>
<comment type="caution">
    <text evidence="1">The sequence shown here is derived from an EMBL/GenBank/DDBJ whole genome shotgun (WGS) entry which is preliminary data.</text>
</comment>
<evidence type="ECO:0000313" key="1">
    <source>
        <dbReference type="EMBL" id="OOP55957.1"/>
    </source>
</evidence>
<gene>
    <name evidence="1" type="ORF">AYP45_11790</name>
</gene>
<dbReference type="NCBIfam" id="TIGR02436">
    <property type="entry name" value="four helix bundle protein"/>
    <property type="match status" value="1"/>
</dbReference>
<accession>A0A1V4AS76</accession>
<dbReference type="SUPFAM" id="SSF158446">
    <property type="entry name" value="IVS-encoded protein-like"/>
    <property type="match status" value="1"/>
</dbReference>
<dbReference type="CDD" id="cd16377">
    <property type="entry name" value="23S_rRNA_IVP_like"/>
    <property type="match status" value="1"/>
</dbReference>
<dbReference type="STRING" id="1004156.AYP45_11790"/>
<dbReference type="Gene3D" id="1.20.1440.60">
    <property type="entry name" value="23S rRNA-intervening sequence"/>
    <property type="match status" value="1"/>
</dbReference>
<reference evidence="1 2" key="1">
    <citation type="journal article" date="2017" name="Water Res.">
        <title>Discovery and metagenomic analysis of an anammox bacterial enrichment related to Candidatus "Brocadia caroliniensis" in a full-scale glycerol-fed nitritation-denitritation separate centrate treatment process.</title>
        <authorList>
            <person name="Park H."/>
            <person name="Brotto A.C."/>
            <person name="van Loosdrecht M.C."/>
            <person name="Chandran K."/>
        </authorList>
    </citation>
    <scope>NUCLEOTIDE SEQUENCE [LARGE SCALE GENOMIC DNA]</scope>
    <source>
        <strain evidence="1">26THWARD</strain>
    </source>
</reference>
<dbReference type="Pfam" id="PF05635">
    <property type="entry name" value="23S_rRNA_IVP"/>
    <property type="match status" value="1"/>
</dbReference>